<keyword evidence="2" id="KW-0690">Ribosome biogenesis</keyword>
<dbReference type="Proteomes" id="UP000504637">
    <property type="component" value="Unplaced"/>
</dbReference>
<gene>
    <name evidence="11" type="ORF">K489DRAFT_406802</name>
</gene>
<dbReference type="GO" id="GO:0006364">
    <property type="term" value="P:rRNA processing"/>
    <property type="evidence" value="ECO:0007669"/>
    <property type="project" value="UniProtKB-KW"/>
</dbReference>
<reference evidence="11" key="3">
    <citation type="submission" date="2025-08" db="UniProtKB">
        <authorList>
            <consortium name="RefSeq"/>
        </authorList>
    </citation>
    <scope>IDENTIFICATION</scope>
    <source>
        <strain evidence="11">CBS 342.82</strain>
    </source>
</reference>
<keyword evidence="4 8" id="KW-0853">WD repeat</keyword>
<evidence type="ECO:0000256" key="7">
    <source>
        <dbReference type="ARBA" id="ARBA00023242"/>
    </source>
</evidence>
<dbReference type="GeneID" id="54365096"/>
<dbReference type="Gene3D" id="2.130.10.10">
    <property type="entry name" value="YVTN repeat-like/Quinoprotein amine dehydrogenase"/>
    <property type="match status" value="2"/>
</dbReference>
<name>A0A6J3MDB0_9PEZI</name>
<evidence type="ECO:0000256" key="5">
    <source>
        <dbReference type="ARBA" id="ARBA00022737"/>
    </source>
</evidence>
<dbReference type="PROSITE" id="PS50082">
    <property type="entry name" value="WD_REPEATS_2"/>
    <property type="match status" value="1"/>
</dbReference>
<feature type="region of interest" description="Disordered" evidence="9">
    <location>
        <begin position="1"/>
        <end position="101"/>
    </location>
</feature>
<dbReference type="PANTHER" id="PTHR44215">
    <property type="entry name" value="WD REPEAT-CONTAINING PROTEIN 75"/>
    <property type="match status" value="1"/>
</dbReference>
<evidence type="ECO:0000256" key="6">
    <source>
        <dbReference type="ARBA" id="ARBA00023163"/>
    </source>
</evidence>
<evidence type="ECO:0000256" key="2">
    <source>
        <dbReference type="ARBA" id="ARBA00022517"/>
    </source>
</evidence>
<dbReference type="GO" id="GO:0032040">
    <property type="term" value="C:small-subunit processome"/>
    <property type="evidence" value="ECO:0007669"/>
    <property type="project" value="InterPro"/>
</dbReference>
<feature type="compositionally biased region" description="Low complexity" evidence="9">
    <location>
        <begin position="44"/>
        <end position="55"/>
    </location>
</feature>
<keyword evidence="5" id="KW-0677">Repeat</keyword>
<dbReference type="GO" id="GO:2000234">
    <property type="term" value="P:positive regulation of rRNA processing"/>
    <property type="evidence" value="ECO:0007669"/>
    <property type="project" value="TreeGrafter"/>
</dbReference>
<evidence type="ECO:0000256" key="4">
    <source>
        <dbReference type="ARBA" id="ARBA00022574"/>
    </source>
</evidence>
<reference evidence="11" key="2">
    <citation type="submission" date="2020-04" db="EMBL/GenBank/DDBJ databases">
        <authorList>
            <consortium name="NCBI Genome Project"/>
        </authorList>
    </citation>
    <scope>NUCLEOTIDE SEQUENCE</scope>
    <source>
        <strain evidence="11">CBS 342.82</strain>
    </source>
</reference>
<keyword evidence="6" id="KW-0804">Transcription</keyword>
<keyword evidence="7" id="KW-0539">Nucleus</keyword>
<evidence type="ECO:0000256" key="3">
    <source>
        <dbReference type="ARBA" id="ARBA00022552"/>
    </source>
</evidence>
<dbReference type="AlphaFoldDB" id="A0A6J3MDB0"/>
<dbReference type="PANTHER" id="PTHR44215:SF1">
    <property type="entry name" value="WD REPEAT-CONTAINING PROTEIN 75"/>
    <property type="match status" value="1"/>
</dbReference>
<proteinExistence type="predicted"/>
<dbReference type="PROSITE" id="PS50294">
    <property type="entry name" value="WD_REPEATS_REGION"/>
    <property type="match status" value="1"/>
</dbReference>
<evidence type="ECO:0000256" key="8">
    <source>
        <dbReference type="PROSITE-ProRule" id="PRU00221"/>
    </source>
</evidence>
<protein>
    <submittedName>
        <fullName evidence="11">WD40 repeat-like protein</fullName>
    </submittedName>
</protein>
<feature type="compositionally biased region" description="Basic and acidic residues" evidence="9">
    <location>
        <begin position="9"/>
        <end position="20"/>
    </location>
</feature>
<dbReference type="InterPro" id="IPR053826">
    <property type="entry name" value="WDR75"/>
</dbReference>
<evidence type="ECO:0000256" key="1">
    <source>
        <dbReference type="ARBA" id="ARBA00004604"/>
    </source>
</evidence>
<sequence length="1024" mass="111586">MVKTPNSKRKLEPEGKDTKSPNKRPKHLNDAHTQPSPNAKPVNAAAHAEAGGQLASKNARTDGLSRRERKLAKAAGSEGKIVGGSEADSKSAHPGSDSGQESAVAIRANGLIALSSDGKKAKKKNKRPQESDVLVGTTSAKYPWSFSAPTAGRLLKHDSVFVRDERGKACLLVASDSEIQLLSLDSSLVIRTHVAREGRYITCFSVEGDVVDVAYDDKTIVHWNFLDKTQTPGRNFSKPVQAIVKPKDSHSWYLHSSMDRSVIVRGEKPLFKTPRALTGIEVHESSIYIFAWGPSTMVIGTRKGTTSTNTESGQFTWLEIPIEVSITCATSRLVSTQAEPKDQQTRRPELAVAIGNAEGQIHLYPNLSVMFTSSAKAEPPAPQILHWHRLPVSAVKFSRDGNYLVSGGQETVLVLWQLTTGKKQFLPHLTSGIERIVISPNGANYALQMADNSIMVLNTSELKAVAHFPGLQLAIQRRTKPTTGENGYSRAAALLHPHKHRQLLLTVPSATSQKFGGDVTSRPFLQTFDLHNGRHISRQALTRNNVTDFNESPEGKPIVPPDVSYIAISHDGNWLATVDEWTPPASDLKHVSAETLLQGAGSILKNDAQNHLDLRREVHLKFWQWDNVQGIWMLNTRSDTPHARAAGALLSAGAGRVLKLVADPSAPGFVTVGEDNCVKMWRPKAQLRYGQPLQDERGLDQFEWSCRRTTQLPCLIESETRSDTPTDTSLATSQDIKLKNACLAYSPDGSLIACAPVYHETDASPLVHFISPDSGAVVETKSRLTLPDAELVDLAFIDRYFVALSKSTLRVWNLVDDSYRWTISFSASQQSLDNPILAVDHASNNFCVVTTELLPGRGEEETHVARVFTPKVADRLYEAQLSLAPVAVLAGQAARGFTFLFANGSIRTLEPSFSARGRELAAADAVQEDLVLPEADAQIMAGMTFALTANGLPSDDVDMVDAADADDIAMDIDNGGDDRPVVRPEQLASIFDVSSGLALPPVRDMFQAVVGLYSKKPRTVEVVM</sequence>
<dbReference type="SMART" id="SM00320">
    <property type="entry name" value="WD40"/>
    <property type="match status" value="3"/>
</dbReference>
<dbReference type="RefSeq" id="XP_033463036.1">
    <property type="nucleotide sequence ID" value="XM_033607296.1"/>
</dbReference>
<dbReference type="GO" id="GO:0045943">
    <property type="term" value="P:positive regulation of transcription by RNA polymerase I"/>
    <property type="evidence" value="ECO:0007669"/>
    <property type="project" value="InterPro"/>
</dbReference>
<feature type="repeat" description="WD" evidence="8">
    <location>
        <begin position="385"/>
        <end position="426"/>
    </location>
</feature>
<reference evidence="11" key="1">
    <citation type="submission" date="2020-01" db="EMBL/GenBank/DDBJ databases">
        <authorList>
            <consortium name="DOE Joint Genome Institute"/>
            <person name="Haridas S."/>
            <person name="Albert R."/>
            <person name="Binder M."/>
            <person name="Bloem J."/>
            <person name="Labutti K."/>
            <person name="Salamov A."/>
            <person name="Andreopoulos B."/>
            <person name="Baker S.E."/>
            <person name="Barry K."/>
            <person name="Bills G."/>
            <person name="Bluhm B.H."/>
            <person name="Cannon C."/>
            <person name="Castanera R."/>
            <person name="Culley D.E."/>
            <person name="Daum C."/>
            <person name="Ezra D."/>
            <person name="Gonzalez J.B."/>
            <person name="Henrissat B."/>
            <person name="Kuo A."/>
            <person name="Liang C."/>
            <person name="Lipzen A."/>
            <person name="Lutzoni F."/>
            <person name="Magnuson J."/>
            <person name="Mondo S."/>
            <person name="Nolan M."/>
            <person name="Ohm R."/>
            <person name="Pangilinan J."/>
            <person name="Park H.-J."/>
            <person name="Ramirez L."/>
            <person name="Alfaro M."/>
            <person name="Sun H."/>
            <person name="Tritt A."/>
            <person name="Yoshinaga Y."/>
            <person name="Zwiers L.-H."/>
            <person name="Turgeon B.G."/>
            <person name="Goodwin S.B."/>
            <person name="Spatafora J.W."/>
            <person name="Crous P.W."/>
            <person name="Grigoriev I.V."/>
        </authorList>
    </citation>
    <scope>NUCLEOTIDE SEQUENCE</scope>
    <source>
        <strain evidence="11">CBS 342.82</strain>
    </source>
</reference>
<evidence type="ECO:0000256" key="9">
    <source>
        <dbReference type="SAM" id="MobiDB-lite"/>
    </source>
</evidence>
<keyword evidence="3" id="KW-0698">rRNA processing</keyword>
<dbReference type="OrthoDB" id="4096at2759"/>
<accession>A0A6J3MDB0</accession>
<comment type="subcellular location">
    <subcellularLocation>
        <location evidence="1">Nucleus</location>
        <location evidence="1">Nucleolus</location>
    </subcellularLocation>
</comment>
<dbReference type="SUPFAM" id="SSF50978">
    <property type="entry name" value="WD40 repeat-like"/>
    <property type="match status" value="2"/>
</dbReference>
<organism evidence="11">
    <name type="scientific">Dissoconium aciculare CBS 342.82</name>
    <dbReference type="NCBI Taxonomy" id="1314786"/>
    <lineage>
        <taxon>Eukaryota</taxon>
        <taxon>Fungi</taxon>
        <taxon>Dikarya</taxon>
        <taxon>Ascomycota</taxon>
        <taxon>Pezizomycotina</taxon>
        <taxon>Dothideomycetes</taxon>
        <taxon>Dothideomycetidae</taxon>
        <taxon>Mycosphaerellales</taxon>
        <taxon>Dissoconiaceae</taxon>
        <taxon>Dissoconium</taxon>
    </lineage>
</organism>
<evidence type="ECO:0000313" key="11">
    <source>
        <dbReference type="RefSeq" id="XP_033463036.1"/>
    </source>
</evidence>
<dbReference type="InterPro" id="IPR036322">
    <property type="entry name" value="WD40_repeat_dom_sf"/>
</dbReference>
<evidence type="ECO:0000313" key="10">
    <source>
        <dbReference type="Proteomes" id="UP000504637"/>
    </source>
</evidence>
<dbReference type="GO" id="GO:0003723">
    <property type="term" value="F:RNA binding"/>
    <property type="evidence" value="ECO:0007669"/>
    <property type="project" value="InterPro"/>
</dbReference>
<dbReference type="Pfam" id="PF23869">
    <property type="entry name" value="Beta-prop_WDR75_1st"/>
    <property type="match status" value="1"/>
</dbReference>
<dbReference type="InterPro" id="IPR015943">
    <property type="entry name" value="WD40/YVTN_repeat-like_dom_sf"/>
</dbReference>
<dbReference type="InterPro" id="IPR001680">
    <property type="entry name" value="WD40_rpt"/>
</dbReference>
<keyword evidence="10" id="KW-1185">Reference proteome</keyword>